<dbReference type="GeneID" id="93163650"/>
<dbReference type="EMBL" id="ADLK01000045">
    <property type="protein sequence ID" value="KMW13248.1"/>
    <property type="molecule type" value="Genomic_DNA"/>
</dbReference>
<dbReference type="AlphaFoldDB" id="A0A0J9BK07"/>
<proteinExistence type="predicted"/>
<dbReference type="InterPro" id="IPR011010">
    <property type="entry name" value="DNA_brk_join_enz"/>
</dbReference>
<evidence type="ECO:0000259" key="5">
    <source>
        <dbReference type="PROSITE" id="PS51900"/>
    </source>
</evidence>
<evidence type="ECO:0000256" key="3">
    <source>
        <dbReference type="PROSITE-ProRule" id="PRU01248"/>
    </source>
</evidence>
<dbReference type="GO" id="GO:0006310">
    <property type="term" value="P:DNA recombination"/>
    <property type="evidence" value="ECO:0007669"/>
    <property type="project" value="UniProtKB-KW"/>
</dbReference>
<dbReference type="InterPro" id="IPR044068">
    <property type="entry name" value="CB"/>
</dbReference>
<evidence type="ECO:0008006" key="8">
    <source>
        <dbReference type="Google" id="ProtNLM"/>
    </source>
</evidence>
<dbReference type="PANTHER" id="PTHR30349">
    <property type="entry name" value="PHAGE INTEGRASE-RELATED"/>
    <property type="match status" value="1"/>
</dbReference>
<evidence type="ECO:0000313" key="7">
    <source>
        <dbReference type="Proteomes" id="UP000037392"/>
    </source>
</evidence>
<feature type="domain" description="Tyr recombinase" evidence="4">
    <location>
        <begin position="128"/>
        <end position="302"/>
    </location>
</feature>
<evidence type="ECO:0000259" key="4">
    <source>
        <dbReference type="PROSITE" id="PS51898"/>
    </source>
</evidence>
<evidence type="ECO:0000256" key="2">
    <source>
        <dbReference type="ARBA" id="ARBA00023172"/>
    </source>
</evidence>
<protein>
    <recommendedName>
        <fullName evidence="8">Tyr recombinase domain-containing protein</fullName>
    </recommendedName>
</protein>
<feature type="domain" description="Core-binding (CB)" evidence="5">
    <location>
        <begin position="6"/>
        <end position="82"/>
    </location>
</feature>
<evidence type="ECO:0000313" key="6">
    <source>
        <dbReference type="EMBL" id="KMW13248.1"/>
    </source>
</evidence>
<accession>A0A0J9BK07</accession>
<reference evidence="6 7" key="1">
    <citation type="submission" date="2011-04" db="EMBL/GenBank/DDBJ databases">
        <title>The Genome Sequence of Clostridium citroniae WAL-19142.</title>
        <authorList>
            <consortium name="The Broad Institute Genome Sequencing Platform"/>
            <person name="Earl A."/>
            <person name="Ward D."/>
            <person name="Feldgarden M."/>
            <person name="Gevers D."/>
            <person name="Warren Y.A."/>
            <person name="Tyrrell K.L."/>
            <person name="Citron D.M."/>
            <person name="Goldstein E.J."/>
            <person name="Daigneault M."/>
            <person name="Allen-Vercoe E."/>
            <person name="Young S.K."/>
            <person name="Zeng Q."/>
            <person name="Gargeya S."/>
            <person name="Fitzgerald M."/>
            <person name="Haas B."/>
            <person name="Abouelleil A."/>
            <person name="Alvarado L."/>
            <person name="Arachchi H.M."/>
            <person name="Berlin A."/>
            <person name="Brown A."/>
            <person name="Chapman S.B."/>
            <person name="Chen Z."/>
            <person name="Dunbar C."/>
            <person name="Freedman E."/>
            <person name="Gearin G."/>
            <person name="Gellesch M."/>
            <person name="Goldberg J."/>
            <person name="Griggs A."/>
            <person name="Gujja S."/>
            <person name="Heilman E.R."/>
            <person name="Heiman D."/>
            <person name="Howarth C."/>
            <person name="Larson L."/>
            <person name="Lui A."/>
            <person name="MacDonald P.J."/>
            <person name="Mehta T."/>
            <person name="Montmayeur A."/>
            <person name="Murphy C."/>
            <person name="Neiman D."/>
            <person name="Pearson M."/>
            <person name="Priest M."/>
            <person name="Roberts A."/>
            <person name="Saif S."/>
            <person name="Shea T."/>
            <person name="Shenoy N."/>
            <person name="Sisk P."/>
            <person name="Stolte C."/>
            <person name="Sykes S."/>
            <person name="White J."/>
            <person name="Yandava C."/>
            <person name="Wortman J."/>
            <person name="Nusbaum C."/>
            <person name="Birren B."/>
        </authorList>
    </citation>
    <scope>NUCLEOTIDE SEQUENCE [LARGE SCALE GENOMIC DNA]</scope>
    <source>
        <strain evidence="6 7">WAL-19142</strain>
    </source>
</reference>
<keyword evidence="2" id="KW-0233">DNA recombination</keyword>
<dbReference type="SUPFAM" id="SSF56349">
    <property type="entry name" value="DNA breaking-rejoining enzymes"/>
    <property type="match status" value="1"/>
</dbReference>
<organism evidence="6 7">
    <name type="scientific">[Clostridium] citroniae WAL-19142</name>
    <dbReference type="NCBI Taxonomy" id="742734"/>
    <lineage>
        <taxon>Bacteria</taxon>
        <taxon>Bacillati</taxon>
        <taxon>Bacillota</taxon>
        <taxon>Clostridia</taxon>
        <taxon>Lachnospirales</taxon>
        <taxon>Lachnospiraceae</taxon>
        <taxon>Enterocloster</taxon>
    </lineage>
</organism>
<dbReference type="InterPro" id="IPR050090">
    <property type="entry name" value="Tyrosine_recombinase_XerCD"/>
</dbReference>
<dbReference type="RefSeq" id="WP_048929002.1">
    <property type="nucleotide sequence ID" value="NZ_KQ235875.1"/>
</dbReference>
<name>A0A0J9BK07_9FIRM</name>
<sequence length="307" mass="35258">MCASRQMPEEAELNFIHYLKRRDASPNTIKSCLASCRLYYSLFGELNTTNLMLYKDYLVQHYTAATVNNRIYGINRYLDCIGMALDNKGPDSDGSRAASDNTGFPSDCHRDSRDAFRLPVVQTQQVSFLDRVISQEDYMRFKDSLKSDGNMYWYFVVRFLACTGARVSELIQIKAEHLEMGYMDLCSKGGKVRRIYFPDALCQEALDWVHEKGVVSGFLFTNSHGDPITPRGISSQLKVLARRYGIPEDTVYPHAFRHRFAKNFLANFNDISLLADLMGHDSIETTRIYLNKSTDEQRELIDKIVTW</sequence>
<dbReference type="InterPro" id="IPR002104">
    <property type="entry name" value="Integrase_catalytic"/>
</dbReference>
<dbReference type="Gene3D" id="1.10.443.10">
    <property type="entry name" value="Intergrase catalytic core"/>
    <property type="match status" value="1"/>
</dbReference>
<dbReference type="PATRIC" id="fig|742734.4.peg.182"/>
<keyword evidence="1 3" id="KW-0238">DNA-binding</keyword>
<dbReference type="PANTHER" id="PTHR30349:SF89">
    <property type="entry name" value="INTEGRASE_RECOMBINASE"/>
    <property type="match status" value="1"/>
</dbReference>
<dbReference type="GO" id="GO:0015074">
    <property type="term" value="P:DNA integration"/>
    <property type="evidence" value="ECO:0007669"/>
    <property type="project" value="InterPro"/>
</dbReference>
<dbReference type="Proteomes" id="UP000037392">
    <property type="component" value="Unassembled WGS sequence"/>
</dbReference>
<comment type="caution">
    <text evidence="6">The sequence shown here is derived from an EMBL/GenBank/DDBJ whole genome shotgun (WGS) entry which is preliminary data.</text>
</comment>
<gene>
    <name evidence="6" type="ORF">HMPREF9470_00169</name>
</gene>
<dbReference type="InterPro" id="IPR013762">
    <property type="entry name" value="Integrase-like_cat_sf"/>
</dbReference>
<dbReference type="PROSITE" id="PS51900">
    <property type="entry name" value="CB"/>
    <property type="match status" value="1"/>
</dbReference>
<dbReference type="PROSITE" id="PS51898">
    <property type="entry name" value="TYR_RECOMBINASE"/>
    <property type="match status" value="1"/>
</dbReference>
<evidence type="ECO:0000256" key="1">
    <source>
        <dbReference type="ARBA" id="ARBA00023125"/>
    </source>
</evidence>
<dbReference type="GO" id="GO:0003677">
    <property type="term" value="F:DNA binding"/>
    <property type="evidence" value="ECO:0007669"/>
    <property type="project" value="UniProtKB-UniRule"/>
</dbReference>
<dbReference type="Pfam" id="PF00589">
    <property type="entry name" value="Phage_integrase"/>
    <property type="match status" value="1"/>
</dbReference>